<dbReference type="EMBL" id="CP001848">
    <property type="protein sequence ID" value="ADB18119.1"/>
    <property type="molecule type" value="Genomic_DNA"/>
</dbReference>
<organism evidence="1 2">
    <name type="scientific">Pirellula staleyi (strain ATCC 27377 / DSM 6068 / ICPB 4128)</name>
    <name type="common">Pirella staleyi</name>
    <dbReference type="NCBI Taxonomy" id="530564"/>
    <lineage>
        <taxon>Bacteria</taxon>
        <taxon>Pseudomonadati</taxon>
        <taxon>Planctomycetota</taxon>
        <taxon>Planctomycetia</taxon>
        <taxon>Pirellulales</taxon>
        <taxon>Pirellulaceae</taxon>
        <taxon>Pirellula</taxon>
    </lineage>
</organism>
<reference evidence="1 2" key="1">
    <citation type="journal article" date="2009" name="Stand. Genomic Sci.">
        <title>Complete genome sequence of Pirellula staleyi type strain (ATCC 27377).</title>
        <authorList>
            <person name="Clum A."/>
            <person name="Tindall B.J."/>
            <person name="Sikorski J."/>
            <person name="Ivanova N."/>
            <person name="Mavrommatis K."/>
            <person name="Lucas S."/>
            <person name="Glavina del Rio T."/>
            <person name="Nolan M."/>
            <person name="Chen F."/>
            <person name="Tice H."/>
            <person name="Pitluck S."/>
            <person name="Cheng J.F."/>
            <person name="Chertkov O."/>
            <person name="Brettin T."/>
            <person name="Han C."/>
            <person name="Detter J.C."/>
            <person name="Kuske C."/>
            <person name="Bruce D."/>
            <person name="Goodwin L."/>
            <person name="Ovchinikova G."/>
            <person name="Pati A."/>
            <person name="Mikhailova N."/>
            <person name="Chen A."/>
            <person name="Palaniappan K."/>
            <person name="Land M."/>
            <person name="Hauser L."/>
            <person name="Chang Y.J."/>
            <person name="Jeffries C.D."/>
            <person name="Chain P."/>
            <person name="Rohde M."/>
            <person name="Goker M."/>
            <person name="Bristow J."/>
            <person name="Eisen J.A."/>
            <person name="Markowitz V."/>
            <person name="Hugenholtz P."/>
            <person name="Kyrpides N.C."/>
            <person name="Klenk H.P."/>
            <person name="Lapidus A."/>
        </authorList>
    </citation>
    <scope>NUCLEOTIDE SEQUENCE [LARGE SCALE GENOMIC DNA]</scope>
    <source>
        <strain evidence="2">ATCC 27377 / DSM 6068 / ICPB 4128</strain>
    </source>
</reference>
<name>D2QYG0_PIRSD</name>
<keyword evidence="2" id="KW-1185">Reference proteome</keyword>
<dbReference type="HOGENOM" id="CLU_1702632_0_0_0"/>
<dbReference type="Proteomes" id="UP000001887">
    <property type="component" value="Chromosome"/>
</dbReference>
<dbReference type="AlphaFoldDB" id="D2QYG0"/>
<sequence>MVGVDQVNRFHSTFRSFGNQGVDPIEWERHFLNYHVSEWLSEGDGVLQFFSHDGKRYSLVLVHVPSRGFVLQYDCRDLSLQKTVSCKYAVSDQSQLSCFEEVADGLIYPTGCILPPSTAWVAVKGFLIHPTLPSNDVEWIADQDIPWPESQRES</sequence>
<accession>D2QYG0</accession>
<proteinExistence type="predicted"/>
<evidence type="ECO:0000313" key="2">
    <source>
        <dbReference type="Proteomes" id="UP000001887"/>
    </source>
</evidence>
<gene>
    <name evidence="1" type="ordered locus">Psta_3457</name>
</gene>
<evidence type="ECO:0000313" key="1">
    <source>
        <dbReference type="EMBL" id="ADB18119.1"/>
    </source>
</evidence>
<protein>
    <submittedName>
        <fullName evidence="1">Uncharacterized protein</fullName>
    </submittedName>
</protein>
<dbReference type="KEGG" id="psl:Psta_3457"/>